<dbReference type="GO" id="GO:0016984">
    <property type="term" value="F:ribulose-bisphosphate carboxylase activity"/>
    <property type="evidence" value="ECO:0007669"/>
    <property type="project" value="UniProtKB-UniRule"/>
</dbReference>
<reference evidence="6" key="1">
    <citation type="submission" date="2021-01" db="EMBL/GenBank/DDBJ databases">
        <title>Whole genome shotgun sequence of Planobispora takensis NBRC 109077.</title>
        <authorList>
            <person name="Komaki H."/>
            <person name="Tamura T."/>
        </authorList>
    </citation>
    <scope>NUCLEOTIDE SEQUENCE</scope>
    <source>
        <strain evidence="6">NBRC 109077</strain>
    </source>
</reference>
<evidence type="ECO:0000256" key="1">
    <source>
        <dbReference type="ARBA" id="ARBA00022567"/>
    </source>
</evidence>
<proteinExistence type="inferred from homology"/>
<protein>
    <recommendedName>
        <fullName evidence="4">Ribulose bisphosphate carboxylase small subunit</fullName>
        <shortName evidence="4">RuBisCO small subunit</shortName>
    </recommendedName>
</protein>
<keyword evidence="2 4" id="KW-0120">Carbon dioxide fixation</keyword>
<evidence type="ECO:0000256" key="2">
    <source>
        <dbReference type="ARBA" id="ARBA00023300"/>
    </source>
</evidence>
<dbReference type="Pfam" id="PF00101">
    <property type="entry name" value="RuBisCO_small"/>
    <property type="match status" value="1"/>
</dbReference>
<dbReference type="SUPFAM" id="SSF55239">
    <property type="entry name" value="RuBisCO, small subunit"/>
    <property type="match status" value="1"/>
</dbReference>
<name>A0A8J3SUF1_9ACTN</name>
<evidence type="ECO:0000256" key="3">
    <source>
        <dbReference type="ARBA" id="ARBA00038826"/>
    </source>
</evidence>
<comment type="caution">
    <text evidence="6">The sequence shown here is derived from an EMBL/GenBank/DDBJ whole genome shotgun (WGS) entry which is preliminary data.</text>
</comment>
<evidence type="ECO:0000259" key="5">
    <source>
        <dbReference type="SMART" id="SM00961"/>
    </source>
</evidence>
<keyword evidence="1 4" id="KW-0113">Calvin cycle</keyword>
<evidence type="ECO:0000313" key="6">
    <source>
        <dbReference type="EMBL" id="GII00809.1"/>
    </source>
</evidence>
<dbReference type="InterPro" id="IPR036385">
    <property type="entry name" value="RuBisCO_ssu_sf"/>
</dbReference>
<comment type="miscellaneous">
    <text evidence="4">The basic functional RuBisCO is composed of a large chain homodimer in a 'head-to-tail' conformation. In form I RuBisCO this homodimer is arranged in a barrel-like tetramer with the small subunits forming a tetrameric 'cap' on each end of the 'barrel'.</text>
</comment>
<comment type="function">
    <text evidence="4">RuBisCO catalyzes two reactions: the carboxylation of D-ribulose 1,5-bisphosphate, the primary event in carbon dioxide fixation, as well as the oxidative fragmentation of the pentose substrate. Both reactions occur simultaneously and in competition at the same active site. Although the small subunit is not catalytic it is essential for maximal activity.</text>
</comment>
<evidence type="ECO:0000313" key="7">
    <source>
        <dbReference type="Proteomes" id="UP000634476"/>
    </source>
</evidence>
<dbReference type="Gene3D" id="3.30.190.10">
    <property type="entry name" value="Ribulose bisphosphate carboxylase, small subunit"/>
    <property type="match status" value="1"/>
</dbReference>
<organism evidence="6 7">
    <name type="scientific">Planobispora takensis</name>
    <dbReference type="NCBI Taxonomy" id="1367882"/>
    <lineage>
        <taxon>Bacteria</taxon>
        <taxon>Bacillati</taxon>
        <taxon>Actinomycetota</taxon>
        <taxon>Actinomycetes</taxon>
        <taxon>Streptosporangiales</taxon>
        <taxon>Streptosporangiaceae</taxon>
        <taxon>Planobispora</taxon>
    </lineage>
</organism>
<dbReference type="EMBL" id="BOOK01000018">
    <property type="protein sequence ID" value="GII00809.1"/>
    <property type="molecule type" value="Genomic_DNA"/>
</dbReference>
<comment type="similarity">
    <text evidence="4">Belongs to the RuBisCO small chain family.</text>
</comment>
<dbReference type="InterPro" id="IPR000894">
    <property type="entry name" value="RuBisCO_ssu_dom"/>
</dbReference>
<dbReference type="InterPro" id="IPR024681">
    <property type="entry name" value="RuBisCO_ssu"/>
</dbReference>
<dbReference type="RefSeq" id="WP_203875210.1">
    <property type="nucleotide sequence ID" value="NZ_BOOK01000018.1"/>
</dbReference>
<feature type="domain" description="Ribulose bisphosphate carboxylase small subunit" evidence="5">
    <location>
        <begin position="17"/>
        <end position="116"/>
    </location>
</feature>
<dbReference type="PANTHER" id="PTHR31262">
    <property type="entry name" value="RIBULOSE BISPHOSPHATE CARBOXYLASE SMALL CHAIN 1, CHLOROPLASTIC"/>
    <property type="match status" value="1"/>
</dbReference>
<dbReference type="PANTHER" id="PTHR31262:SF23">
    <property type="entry name" value="RIBULOSE BISPHOSPHATE CARBOXYLASE SMALL SUBUNIT"/>
    <property type="match status" value="1"/>
</dbReference>
<dbReference type="GO" id="GO:0019253">
    <property type="term" value="P:reductive pentose-phosphate cycle"/>
    <property type="evidence" value="ECO:0007669"/>
    <property type="project" value="UniProtKB-UniRule"/>
</dbReference>
<keyword evidence="7" id="KW-1185">Reference proteome</keyword>
<gene>
    <name evidence="4 6" type="primary">cbbS</name>
    <name evidence="6" type="ORF">Pta02_28170</name>
</gene>
<dbReference type="Proteomes" id="UP000634476">
    <property type="component" value="Unassembled WGS sequence"/>
</dbReference>
<dbReference type="AlphaFoldDB" id="A0A8J3SUF1"/>
<evidence type="ECO:0000256" key="4">
    <source>
        <dbReference type="HAMAP-Rule" id="MF_00859"/>
    </source>
</evidence>
<accession>A0A8J3SUF1</accession>
<comment type="subunit">
    <text evidence="3 4">Heterohexadecamer of 8 large and 8 small subunits.</text>
</comment>
<sequence length="121" mass="13201">MTAPTPPSPAALPPRITQGAFSYLPDLTDEEITAQLAYATDRGYAVAVEHTGDPRPRNTFWEMYGMPMFDLDDPAPALKAVLACRAEHPADHVRVTAYDSRLGRQSTALSFIVHRGTYPAG</sequence>
<dbReference type="SMART" id="SM00961">
    <property type="entry name" value="RuBisCO_small"/>
    <property type="match status" value="1"/>
</dbReference>
<dbReference type="HAMAP" id="MF_00859">
    <property type="entry name" value="RuBisCO_S_bact"/>
    <property type="match status" value="1"/>
</dbReference>